<organism evidence="14 15">
    <name type="scientific">Luteimonas wenzhouensis</name>
    <dbReference type="NCBI Taxonomy" id="2599615"/>
    <lineage>
        <taxon>Bacteria</taxon>
        <taxon>Pseudomonadati</taxon>
        <taxon>Pseudomonadota</taxon>
        <taxon>Gammaproteobacteria</taxon>
        <taxon>Lysobacterales</taxon>
        <taxon>Lysobacteraceae</taxon>
        <taxon>Luteimonas</taxon>
    </lineage>
</organism>
<dbReference type="EMBL" id="VOHE01000005">
    <property type="protein sequence ID" value="TWT18381.1"/>
    <property type="molecule type" value="Genomic_DNA"/>
</dbReference>
<evidence type="ECO:0000313" key="14">
    <source>
        <dbReference type="EMBL" id="TWT18381.1"/>
    </source>
</evidence>
<sequence length="610" mass="65536">MGEGRQHDDTREPAWPAPGVRLRLLALALLGHGVVAALLLLLLAPFVLVAAHLLRGGPLAPEHAYVLLLPAAVAAVVVRTLWVRFEPPQGHRLAPGEAPELQAEVERLRLATGAPPLEGIVIDGDFNARAASIPRALGLLGHRHVLVLGLPLLRLLDRERLAAVIAHEFGHFTADDGRFAAWVYLSRGTWYRLRDGLGAHGLGFAWLLSRFYGWLAPRFDLASRALARAHEYAADAVAAQVVGAQAVADALAAIELASRRLQARFWPRLWARAQVQSHPPAQLQAPLLQAATAGGLDPARLAAPDAPGRRPDPADTHPTLAQRLQALRARPRAGAAGAPAAAMLGDLEERLERRLDAAWRDAVRAQWRARYDAAAADRGRLAELEALAAPTAAELAEHARLAERVRRDVDPLPLYERALAASPDHVPLLLRAGLLQLRDGQADAGAARLQRAVALDRRAARAALEELDALALDPDLAAEAAARASALRDAFAALADPAPAHEDRTHGLQPHDLDPDTLRGLASRLACEPRVARAWIARRAAPLAGAPAEYLVLLDWRGPVAGETAGLARLDRSLALPGIRFALFTGTNQRPLARQVRQACGEPVYRKRAG</sequence>
<evidence type="ECO:0000256" key="3">
    <source>
        <dbReference type="ARBA" id="ARBA00022475"/>
    </source>
</evidence>
<dbReference type="RefSeq" id="WP_146312945.1">
    <property type="nucleotide sequence ID" value="NZ_VOHE01000005.1"/>
</dbReference>
<evidence type="ECO:0000256" key="6">
    <source>
        <dbReference type="ARBA" id="ARBA00022723"/>
    </source>
</evidence>
<dbReference type="GO" id="GO:0005886">
    <property type="term" value="C:plasma membrane"/>
    <property type="evidence" value="ECO:0007669"/>
    <property type="project" value="UniProtKB-SubCell"/>
</dbReference>
<feature type="transmembrane region" description="Helical" evidence="12">
    <location>
        <begin position="63"/>
        <end position="82"/>
    </location>
</feature>
<evidence type="ECO:0000256" key="11">
    <source>
        <dbReference type="ARBA" id="ARBA00023136"/>
    </source>
</evidence>
<evidence type="ECO:0000259" key="13">
    <source>
        <dbReference type="Pfam" id="PF01435"/>
    </source>
</evidence>
<dbReference type="Pfam" id="PF01435">
    <property type="entry name" value="Peptidase_M48"/>
    <property type="match status" value="1"/>
</dbReference>
<keyword evidence="3" id="KW-1003">Cell membrane</keyword>
<dbReference type="PANTHER" id="PTHR43221:SF1">
    <property type="entry name" value="PROTEASE HTPX"/>
    <property type="match status" value="1"/>
</dbReference>
<dbReference type="AlphaFoldDB" id="A0A5C5TW00"/>
<keyword evidence="7" id="KW-0378">Hydrolase</keyword>
<evidence type="ECO:0000256" key="5">
    <source>
        <dbReference type="ARBA" id="ARBA00022692"/>
    </source>
</evidence>
<keyword evidence="5 12" id="KW-0812">Transmembrane</keyword>
<keyword evidence="11 12" id="KW-0472">Membrane</keyword>
<feature type="domain" description="Peptidase M48" evidence="13">
    <location>
        <begin position="136"/>
        <end position="330"/>
    </location>
</feature>
<reference evidence="14 15" key="1">
    <citation type="submission" date="2019-07" db="EMBL/GenBank/DDBJ databases">
        <title>Luteimonas sp. YD-1 nov., isolated from acidic soil.</title>
        <authorList>
            <person name="Zhou J."/>
        </authorList>
    </citation>
    <scope>NUCLEOTIDE SEQUENCE [LARGE SCALE GENOMIC DNA]</scope>
    <source>
        <strain evidence="14 15">YD-1</strain>
    </source>
</reference>
<dbReference type="PANTHER" id="PTHR43221">
    <property type="entry name" value="PROTEASE HTPX"/>
    <property type="match status" value="1"/>
</dbReference>
<feature type="transmembrane region" description="Helical" evidence="12">
    <location>
        <begin position="24"/>
        <end position="51"/>
    </location>
</feature>
<comment type="subcellular location">
    <subcellularLocation>
        <location evidence="2">Cell membrane</location>
        <topology evidence="2">Multi-pass membrane protein</topology>
    </subcellularLocation>
</comment>
<gene>
    <name evidence="14" type="ORF">FQY79_10920</name>
</gene>
<keyword evidence="15" id="KW-1185">Reference proteome</keyword>
<evidence type="ECO:0000256" key="9">
    <source>
        <dbReference type="ARBA" id="ARBA00022989"/>
    </source>
</evidence>
<evidence type="ECO:0000256" key="2">
    <source>
        <dbReference type="ARBA" id="ARBA00004651"/>
    </source>
</evidence>
<evidence type="ECO:0000313" key="15">
    <source>
        <dbReference type="Proteomes" id="UP000315949"/>
    </source>
</evidence>
<protein>
    <submittedName>
        <fullName evidence="14">M48 family metalloprotease</fullName>
    </submittedName>
</protein>
<keyword evidence="4 14" id="KW-0645">Protease</keyword>
<keyword evidence="9 12" id="KW-1133">Transmembrane helix</keyword>
<evidence type="ECO:0000256" key="8">
    <source>
        <dbReference type="ARBA" id="ARBA00022833"/>
    </source>
</evidence>
<dbReference type="InterPro" id="IPR001915">
    <property type="entry name" value="Peptidase_M48"/>
</dbReference>
<dbReference type="GO" id="GO:0046872">
    <property type="term" value="F:metal ion binding"/>
    <property type="evidence" value="ECO:0007669"/>
    <property type="project" value="UniProtKB-KW"/>
</dbReference>
<evidence type="ECO:0000256" key="1">
    <source>
        <dbReference type="ARBA" id="ARBA00001947"/>
    </source>
</evidence>
<accession>A0A5C5TW00</accession>
<comment type="caution">
    <text evidence="14">The sequence shown here is derived from an EMBL/GenBank/DDBJ whole genome shotgun (WGS) entry which is preliminary data.</text>
</comment>
<evidence type="ECO:0000256" key="7">
    <source>
        <dbReference type="ARBA" id="ARBA00022801"/>
    </source>
</evidence>
<dbReference type="Gene3D" id="3.30.2010.10">
    <property type="entry name" value="Metalloproteases ('zincins'), catalytic domain"/>
    <property type="match status" value="1"/>
</dbReference>
<keyword evidence="10 14" id="KW-0482">Metalloprotease</keyword>
<keyword evidence="6" id="KW-0479">Metal-binding</keyword>
<dbReference type="OrthoDB" id="9789270at2"/>
<dbReference type="Proteomes" id="UP000315949">
    <property type="component" value="Unassembled WGS sequence"/>
</dbReference>
<dbReference type="InterPro" id="IPR050083">
    <property type="entry name" value="HtpX_protease"/>
</dbReference>
<comment type="cofactor">
    <cofactor evidence="1">
        <name>Zn(2+)</name>
        <dbReference type="ChEBI" id="CHEBI:29105"/>
    </cofactor>
</comment>
<evidence type="ECO:0000256" key="4">
    <source>
        <dbReference type="ARBA" id="ARBA00022670"/>
    </source>
</evidence>
<dbReference type="GO" id="GO:0006508">
    <property type="term" value="P:proteolysis"/>
    <property type="evidence" value="ECO:0007669"/>
    <property type="project" value="UniProtKB-KW"/>
</dbReference>
<dbReference type="GO" id="GO:0004222">
    <property type="term" value="F:metalloendopeptidase activity"/>
    <property type="evidence" value="ECO:0007669"/>
    <property type="project" value="InterPro"/>
</dbReference>
<evidence type="ECO:0000256" key="10">
    <source>
        <dbReference type="ARBA" id="ARBA00023049"/>
    </source>
</evidence>
<proteinExistence type="predicted"/>
<name>A0A5C5TW00_9GAMM</name>
<evidence type="ECO:0000256" key="12">
    <source>
        <dbReference type="SAM" id="Phobius"/>
    </source>
</evidence>
<keyword evidence="8" id="KW-0862">Zinc</keyword>